<feature type="coiled-coil region" evidence="1">
    <location>
        <begin position="966"/>
        <end position="993"/>
    </location>
</feature>
<feature type="coiled-coil region" evidence="1">
    <location>
        <begin position="370"/>
        <end position="397"/>
    </location>
</feature>
<dbReference type="OrthoDB" id="9764467at2"/>
<feature type="domain" description="YhaN AAA" evidence="3">
    <location>
        <begin position="43"/>
        <end position="247"/>
    </location>
</feature>
<feature type="coiled-coil region" evidence="1">
    <location>
        <begin position="854"/>
        <end position="919"/>
    </location>
</feature>
<feature type="region of interest" description="Disordered" evidence="2">
    <location>
        <begin position="17"/>
        <end position="36"/>
    </location>
</feature>
<dbReference type="SUPFAM" id="SSF52540">
    <property type="entry name" value="P-loop containing nucleoside triphosphate hydrolases"/>
    <property type="match status" value="1"/>
</dbReference>
<organism evidence="4 5">
    <name type="scientific">Rhodovastum atsumiense</name>
    <dbReference type="NCBI Taxonomy" id="504468"/>
    <lineage>
        <taxon>Bacteria</taxon>
        <taxon>Pseudomonadati</taxon>
        <taxon>Pseudomonadota</taxon>
        <taxon>Alphaproteobacteria</taxon>
        <taxon>Acetobacterales</taxon>
        <taxon>Acetobacteraceae</taxon>
        <taxon>Rhodovastum</taxon>
    </lineage>
</organism>
<evidence type="ECO:0000256" key="2">
    <source>
        <dbReference type="SAM" id="MobiDB-lite"/>
    </source>
</evidence>
<keyword evidence="1" id="KW-0175">Coiled coil</keyword>
<comment type="caution">
    <text evidence="4">The sequence shown here is derived from an EMBL/GenBank/DDBJ whole genome shotgun (WGS) entry which is preliminary data.</text>
</comment>
<name>A0A5M6IT15_9PROT</name>
<gene>
    <name evidence="4" type="ORF">F1189_14115</name>
</gene>
<evidence type="ECO:0000256" key="1">
    <source>
        <dbReference type="SAM" id="Coils"/>
    </source>
</evidence>
<protein>
    <submittedName>
        <fullName evidence="4">AAA family ATPase</fullName>
    </submittedName>
</protein>
<dbReference type="Pfam" id="PF13514">
    <property type="entry name" value="AAA_27"/>
    <property type="match status" value="1"/>
</dbReference>
<sequence>MAGAVARAAAAGDAAAGAPAARSGTGAGAGARPAAGPAGGGLMRLTSLLLESYGPFQRQEILLDPTPGRINLLVAPNGAGKSVLRRAFGDLLFDIPERSPMSWLYGTQNMRLTAQLRQDGAGLTLVRRKGRGNTLSDGTAPVPPEALRLLLGSADRRLFEDLFGLDSRLLREGGEELCRSSGRLGQMLLAGSGGLGRVQRLLEGLCQERDAIGRAERRHVSQPIWAAAAEATDAQRALGQAALRPEAFLALEKRAAEAAETLAALRRERGEVEAARAQLAALRAVRPWLGRRDAAVAVLAEAGEVPRLEAGFEARWRRALETHTAAAAAAANAAEQAAAVAATLATAAPDTTLLDAAGPVEAVLREAVTARNAARDLPEVEASCREAEREAARLRHELGWDAAVAVPPLPAVRAARERLAALAGLRAMAETAEREALAAGALLARARAELAALPEAEEIGALAAMVREIRGMGAPARLEAAQRAVREAEAELARALARLPDRALTRAALAATQAPADAVLAAREAALGEAEAAHRDALRERDRLGHELEASRAELERLRREAALPAPGALAEARAARDELWDRVCAGGGAGAAVAFERALRAADAVADALLAHAAEAARAEALHHRIQVLVAQCDVAQAAGEGSAAALSRARAALAALAEAAGAPGDMLPAALRSFLAARGAALDRAVELDRARAEEAAAAAALTEAAWRLAVTLGVPEGGLPALLELAEARIITAREAVAARKAAEAELRRATHDSAERQAAAERARAALAAWTAAWSEVAAALARPAEEAPEASGAALALMDELRGHEAVAARDGARVRDMQATLEAFSARMAALCAQVAPGLGELPPQQAAARLEAALKAQRAEAARLQALTRARDEAEARAVAASAEARLAAEALAALRAALRVEDDEAAEAQLRRIARVAEAEAGLAEARGQILALGGGMTEAALDALAAASSAGVDEAEFTRLGERLEELARLIEAASAEARSAAEARDRAGQGEDAAAAAARREAALAALSRHSEEALVLHAAASLLRAALDAERAEAGSGTVARIGEVFRALTGGGQAGVAVEDDGADQVLMALEPDGRARKTVAELSEGTRDQLFLALRIVALEAYAQANPALPFIADDILQTFDDARATAGLRALLDLSSVVQVVVLTHHPHVQALARTLPAGAVHMLVLPELPIASAA</sequence>
<dbReference type="Proteomes" id="UP000325255">
    <property type="component" value="Unassembled WGS sequence"/>
</dbReference>
<dbReference type="EMBL" id="VWPK01000020">
    <property type="protein sequence ID" value="KAA5611463.1"/>
    <property type="molecule type" value="Genomic_DNA"/>
</dbReference>
<dbReference type="AlphaFoldDB" id="A0A5M6IT15"/>
<evidence type="ECO:0000313" key="5">
    <source>
        <dbReference type="Proteomes" id="UP000325255"/>
    </source>
</evidence>
<feature type="coiled-coil region" evidence="1">
    <location>
        <begin position="248"/>
        <end position="285"/>
    </location>
</feature>
<reference evidence="4 5" key="1">
    <citation type="submission" date="2019-09" db="EMBL/GenBank/DDBJ databases">
        <title>Genome sequence of Rhodovastum atsumiense, a diverse member of the Acetobacteraceae family of non-sulfur purple photosynthetic bacteria.</title>
        <authorList>
            <person name="Meyer T."/>
            <person name="Kyndt J."/>
        </authorList>
    </citation>
    <scope>NUCLEOTIDE SEQUENCE [LARGE SCALE GENOMIC DNA]</scope>
    <source>
        <strain evidence="4 5">DSM 21279</strain>
    </source>
</reference>
<dbReference type="PANTHER" id="PTHR41259:SF1">
    <property type="entry name" value="DOUBLE-STRAND BREAK REPAIR RAD50 ATPASE, PUTATIVE-RELATED"/>
    <property type="match status" value="1"/>
</dbReference>
<accession>A0A5M6IT15</accession>
<keyword evidence="5" id="KW-1185">Reference proteome</keyword>
<proteinExistence type="predicted"/>
<dbReference type="PANTHER" id="PTHR41259">
    <property type="entry name" value="DOUBLE-STRAND BREAK REPAIR RAD50 ATPASE, PUTATIVE-RELATED"/>
    <property type="match status" value="1"/>
</dbReference>
<dbReference type="InterPro" id="IPR038734">
    <property type="entry name" value="YhaN_AAA"/>
</dbReference>
<dbReference type="Gene3D" id="3.40.50.300">
    <property type="entry name" value="P-loop containing nucleotide triphosphate hydrolases"/>
    <property type="match status" value="2"/>
</dbReference>
<dbReference type="InterPro" id="IPR027417">
    <property type="entry name" value="P-loop_NTPase"/>
</dbReference>
<evidence type="ECO:0000313" key="4">
    <source>
        <dbReference type="EMBL" id="KAA5611463.1"/>
    </source>
</evidence>
<evidence type="ECO:0000259" key="3">
    <source>
        <dbReference type="Pfam" id="PF13514"/>
    </source>
</evidence>